<comment type="caution">
    <text evidence="3">The sequence shown here is derived from an EMBL/GenBank/DDBJ whole genome shotgun (WGS) entry which is preliminary data.</text>
</comment>
<dbReference type="EMBL" id="JBHTMN010000011">
    <property type="protein sequence ID" value="MFD1383613.1"/>
    <property type="molecule type" value="Genomic_DNA"/>
</dbReference>
<evidence type="ECO:0000256" key="1">
    <source>
        <dbReference type="SAM" id="SignalP"/>
    </source>
</evidence>
<accession>A0ABW4B250</accession>
<dbReference type="GO" id="GO:0016491">
    <property type="term" value="F:oxidoreductase activity"/>
    <property type="evidence" value="ECO:0007669"/>
    <property type="project" value="UniProtKB-KW"/>
</dbReference>
<feature type="domain" description="Glucose/Sorbosone dehydrogenase" evidence="2">
    <location>
        <begin position="40"/>
        <end position="362"/>
    </location>
</feature>
<gene>
    <name evidence="3" type="ORF">ACFQ45_09555</name>
</gene>
<keyword evidence="1" id="KW-0732">Signal</keyword>
<dbReference type="PANTHER" id="PTHR19328:SF75">
    <property type="entry name" value="ALDOSE SUGAR DEHYDROGENASE YLII"/>
    <property type="match status" value="1"/>
</dbReference>
<sequence>MLQPLQRFSAFVLMAFCAMSYAKEADTTFQVEEITTFSGIPWGMTQLDADNLLVTIKSGELYRVNITSGERSLINGLPDIAVFGQGGLLDVSLSPDYAETGWVYFTYSHPTKEGATTALARAKMSENTLTDWQDLLISDASSHRGQHFGSRIAFDNDGHVFFSIGDRGDRANAQDLTNHAGKILRLDLDGSVPGDNPYVRRGNVRPEIWSYGHRNPQGLFFDSRTKRLWSNEHGPRGGDEINLIRVGANYGWPISSYGKEYYAPIQVGEEGPMDGVEEPKKVFIPSIAPSALLIYQGEMFDDWNGDFLSTALALRHLNNVRLKSGQVYETRFLEYLNERMRDVIQAQDGALIISTDSGKLLRVTPK</sequence>
<dbReference type="Gene3D" id="2.120.10.30">
    <property type="entry name" value="TolB, C-terminal domain"/>
    <property type="match status" value="1"/>
</dbReference>
<keyword evidence="4" id="KW-1185">Reference proteome</keyword>
<dbReference type="InterPro" id="IPR011041">
    <property type="entry name" value="Quinoprot_gluc/sorb_DH_b-prop"/>
</dbReference>
<feature type="chain" id="PRO_5046715227" evidence="1">
    <location>
        <begin position="25"/>
        <end position="366"/>
    </location>
</feature>
<dbReference type="EC" id="1.1.5.-" evidence="3"/>
<organism evidence="3 4">
    <name type="scientific">Rhodanobacter aciditrophus</name>
    <dbReference type="NCBI Taxonomy" id="1623218"/>
    <lineage>
        <taxon>Bacteria</taxon>
        <taxon>Pseudomonadati</taxon>
        <taxon>Pseudomonadota</taxon>
        <taxon>Gammaproteobacteria</taxon>
        <taxon>Lysobacterales</taxon>
        <taxon>Rhodanobacteraceae</taxon>
        <taxon>Rhodanobacter</taxon>
    </lineage>
</organism>
<proteinExistence type="predicted"/>
<dbReference type="InterPro" id="IPR011042">
    <property type="entry name" value="6-blade_b-propeller_TolB-like"/>
</dbReference>
<dbReference type="PANTHER" id="PTHR19328">
    <property type="entry name" value="HEDGEHOG-INTERACTING PROTEIN"/>
    <property type="match status" value="1"/>
</dbReference>
<dbReference type="InterPro" id="IPR012938">
    <property type="entry name" value="Glc/Sorbosone_DH"/>
</dbReference>
<evidence type="ECO:0000259" key="2">
    <source>
        <dbReference type="Pfam" id="PF07995"/>
    </source>
</evidence>
<evidence type="ECO:0000313" key="3">
    <source>
        <dbReference type="EMBL" id="MFD1383613.1"/>
    </source>
</evidence>
<dbReference type="RefSeq" id="WP_377367047.1">
    <property type="nucleotide sequence ID" value="NZ_JBHTMN010000011.1"/>
</dbReference>
<reference evidence="4" key="1">
    <citation type="journal article" date="2019" name="Int. J. Syst. Evol. Microbiol.">
        <title>The Global Catalogue of Microorganisms (GCM) 10K type strain sequencing project: providing services to taxonomists for standard genome sequencing and annotation.</title>
        <authorList>
            <consortium name="The Broad Institute Genomics Platform"/>
            <consortium name="The Broad Institute Genome Sequencing Center for Infectious Disease"/>
            <person name="Wu L."/>
            <person name="Ma J."/>
        </authorList>
    </citation>
    <scope>NUCLEOTIDE SEQUENCE [LARGE SCALE GENOMIC DNA]</scope>
    <source>
        <strain evidence="4">JCM 30774</strain>
    </source>
</reference>
<dbReference type="Proteomes" id="UP001597059">
    <property type="component" value="Unassembled WGS sequence"/>
</dbReference>
<evidence type="ECO:0000313" key="4">
    <source>
        <dbReference type="Proteomes" id="UP001597059"/>
    </source>
</evidence>
<protein>
    <submittedName>
        <fullName evidence="3">PQQ-dependent sugar dehydrogenase</fullName>
        <ecNumber evidence="3">1.1.5.-</ecNumber>
    </submittedName>
</protein>
<name>A0ABW4B250_9GAMM</name>
<dbReference type="SUPFAM" id="SSF50952">
    <property type="entry name" value="Soluble quinoprotein glucose dehydrogenase"/>
    <property type="match status" value="1"/>
</dbReference>
<keyword evidence="3" id="KW-0560">Oxidoreductase</keyword>
<feature type="signal peptide" evidence="1">
    <location>
        <begin position="1"/>
        <end position="24"/>
    </location>
</feature>
<dbReference type="Pfam" id="PF07995">
    <property type="entry name" value="GSDH"/>
    <property type="match status" value="1"/>
</dbReference>